<accession>A0A067M386</accession>
<evidence type="ECO:0000313" key="1">
    <source>
        <dbReference type="EMBL" id="KDQ10228.1"/>
    </source>
</evidence>
<dbReference type="EMBL" id="KL198069">
    <property type="protein sequence ID" value="KDQ10228.1"/>
    <property type="molecule type" value="Genomic_DNA"/>
</dbReference>
<proteinExistence type="predicted"/>
<dbReference type="HOGENOM" id="CLU_1602426_0_0_1"/>
<evidence type="ECO:0000313" key="2">
    <source>
        <dbReference type="Proteomes" id="UP000027195"/>
    </source>
</evidence>
<reference evidence="2" key="1">
    <citation type="journal article" date="2014" name="Proc. Natl. Acad. Sci. U.S.A.">
        <title>Extensive sampling of basidiomycete genomes demonstrates inadequacy of the white-rot/brown-rot paradigm for wood decay fungi.</title>
        <authorList>
            <person name="Riley R."/>
            <person name="Salamov A.A."/>
            <person name="Brown D.W."/>
            <person name="Nagy L.G."/>
            <person name="Floudas D."/>
            <person name="Held B.W."/>
            <person name="Levasseur A."/>
            <person name="Lombard V."/>
            <person name="Morin E."/>
            <person name="Otillar R."/>
            <person name="Lindquist E.A."/>
            <person name="Sun H."/>
            <person name="LaButti K.M."/>
            <person name="Schmutz J."/>
            <person name="Jabbour D."/>
            <person name="Luo H."/>
            <person name="Baker S.E."/>
            <person name="Pisabarro A.G."/>
            <person name="Walton J.D."/>
            <person name="Blanchette R.A."/>
            <person name="Henrissat B."/>
            <person name="Martin F."/>
            <person name="Cullen D."/>
            <person name="Hibbett D.S."/>
            <person name="Grigoriev I.V."/>
        </authorList>
    </citation>
    <scope>NUCLEOTIDE SEQUENCE [LARGE SCALE GENOMIC DNA]</scope>
    <source>
        <strain evidence="2">FD-172 SS1</strain>
    </source>
</reference>
<gene>
    <name evidence="1" type="ORF">BOTBODRAFT_147784</name>
</gene>
<protein>
    <submittedName>
        <fullName evidence="1">Uncharacterized protein</fullName>
    </submittedName>
</protein>
<dbReference type="InParanoid" id="A0A067M386"/>
<keyword evidence="2" id="KW-1185">Reference proteome</keyword>
<sequence>MFNMVFARESLGVRAVKIRHGWWLAGSAKYGIVPKFTGYLRITRPTTSAHGDDYCGASSQVVLLPATRFVGAAADVVPRGVCQGLREGYWPFRDDATNFYNLGFVSIGITSRCAAGGALRLRRAQDANKTTTLFAIVGPLAGRPRRINFVRAPPVDQDWYKYPATY</sequence>
<organism evidence="1 2">
    <name type="scientific">Botryobasidium botryosum (strain FD-172 SS1)</name>
    <dbReference type="NCBI Taxonomy" id="930990"/>
    <lineage>
        <taxon>Eukaryota</taxon>
        <taxon>Fungi</taxon>
        <taxon>Dikarya</taxon>
        <taxon>Basidiomycota</taxon>
        <taxon>Agaricomycotina</taxon>
        <taxon>Agaricomycetes</taxon>
        <taxon>Cantharellales</taxon>
        <taxon>Botryobasidiaceae</taxon>
        <taxon>Botryobasidium</taxon>
    </lineage>
</organism>
<name>A0A067M386_BOTB1</name>
<dbReference type="AlphaFoldDB" id="A0A067M386"/>
<dbReference type="Proteomes" id="UP000027195">
    <property type="component" value="Unassembled WGS sequence"/>
</dbReference>